<feature type="region of interest" description="Disordered" evidence="1">
    <location>
        <begin position="1"/>
        <end position="32"/>
    </location>
</feature>
<reference evidence="2" key="2">
    <citation type="submission" date="2020-11" db="EMBL/GenBank/DDBJ databases">
        <authorList>
            <person name="McCartney M.A."/>
            <person name="Auch B."/>
            <person name="Kono T."/>
            <person name="Mallez S."/>
            <person name="Becker A."/>
            <person name="Gohl D.M."/>
            <person name="Silverstein K.A.T."/>
            <person name="Koren S."/>
            <person name="Bechman K.B."/>
            <person name="Herman A."/>
            <person name="Abrahante J.E."/>
            <person name="Garbe J."/>
        </authorList>
    </citation>
    <scope>NUCLEOTIDE SEQUENCE</scope>
    <source>
        <strain evidence="2">Duluth1</strain>
        <tissue evidence="2">Whole animal</tissue>
    </source>
</reference>
<comment type="caution">
    <text evidence="2">The sequence shown here is derived from an EMBL/GenBank/DDBJ whole genome shotgun (WGS) entry which is preliminary data.</text>
</comment>
<keyword evidence="3" id="KW-1185">Reference proteome</keyword>
<protein>
    <submittedName>
        <fullName evidence="2">Uncharacterized protein</fullName>
    </submittedName>
</protein>
<dbReference type="EMBL" id="JAIWYP010000002">
    <property type="protein sequence ID" value="KAH3869123.1"/>
    <property type="molecule type" value="Genomic_DNA"/>
</dbReference>
<evidence type="ECO:0000256" key="1">
    <source>
        <dbReference type="SAM" id="MobiDB-lite"/>
    </source>
</evidence>
<organism evidence="2 3">
    <name type="scientific">Dreissena polymorpha</name>
    <name type="common">Zebra mussel</name>
    <name type="synonym">Mytilus polymorpha</name>
    <dbReference type="NCBI Taxonomy" id="45954"/>
    <lineage>
        <taxon>Eukaryota</taxon>
        <taxon>Metazoa</taxon>
        <taxon>Spiralia</taxon>
        <taxon>Lophotrochozoa</taxon>
        <taxon>Mollusca</taxon>
        <taxon>Bivalvia</taxon>
        <taxon>Autobranchia</taxon>
        <taxon>Heteroconchia</taxon>
        <taxon>Euheterodonta</taxon>
        <taxon>Imparidentia</taxon>
        <taxon>Neoheterodontei</taxon>
        <taxon>Myida</taxon>
        <taxon>Dreissenoidea</taxon>
        <taxon>Dreissenidae</taxon>
        <taxon>Dreissena</taxon>
    </lineage>
</organism>
<feature type="compositionally biased region" description="Polar residues" evidence="1">
    <location>
        <begin position="1"/>
        <end position="19"/>
    </location>
</feature>
<proteinExistence type="predicted"/>
<accession>A0A9D4M2K5</accession>
<dbReference type="Proteomes" id="UP000828390">
    <property type="component" value="Unassembled WGS sequence"/>
</dbReference>
<name>A0A9D4M2K5_DREPO</name>
<sequence length="117" mass="12765">MASSTPTRPFTATLSSSGQDDTKSPMRRKNSMGNMQELDAKNISVNFGQHSKSLNLTDLIQATRTAPGFAEVVGPSLTLPASLKYYNRQSKNCLKPDNRNLSTPTGQTMVVSFTRKP</sequence>
<evidence type="ECO:0000313" key="3">
    <source>
        <dbReference type="Proteomes" id="UP000828390"/>
    </source>
</evidence>
<evidence type="ECO:0000313" key="2">
    <source>
        <dbReference type="EMBL" id="KAH3869123.1"/>
    </source>
</evidence>
<dbReference type="AlphaFoldDB" id="A0A9D4M2K5"/>
<gene>
    <name evidence="2" type="ORF">DPMN_032283</name>
</gene>
<reference evidence="2" key="1">
    <citation type="journal article" date="2019" name="bioRxiv">
        <title>The Genome of the Zebra Mussel, Dreissena polymorpha: A Resource for Invasive Species Research.</title>
        <authorList>
            <person name="McCartney M.A."/>
            <person name="Auch B."/>
            <person name="Kono T."/>
            <person name="Mallez S."/>
            <person name="Zhang Y."/>
            <person name="Obille A."/>
            <person name="Becker A."/>
            <person name="Abrahante J.E."/>
            <person name="Garbe J."/>
            <person name="Badalamenti J.P."/>
            <person name="Herman A."/>
            <person name="Mangelson H."/>
            <person name="Liachko I."/>
            <person name="Sullivan S."/>
            <person name="Sone E.D."/>
            <person name="Koren S."/>
            <person name="Silverstein K.A.T."/>
            <person name="Beckman K.B."/>
            <person name="Gohl D.M."/>
        </authorList>
    </citation>
    <scope>NUCLEOTIDE SEQUENCE</scope>
    <source>
        <strain evidence="2">Duluth1</strain>
        <tissue evidence="2">Whole animal</tissue>
    </source>
</reference>